<dbReference type="Proteomes" id="UP001589844">
    <property type="component" value="Unassembled WGS sequence"/>
</dbReference>
<dbReference type="RefSeq" id="WP_390213160.1">
    <property type="nucleotide sequence ID" value="NZ_JBHLXJ010000013.1"/>
</dbReference>
<proteinExistence type="predicted"/>
<dbReference type="Gene3D" id="3.40.50.2000">
    <property type="entry name" value="Glycogen Phosphorylase B"/>
    <property type="match status" value="1"/>
</dbReference>
<organism evidence="1 2">
    <name type="scientific">Undibacterium danionis</name>
    <dbReference type="NCBI Taxonomy" id="1812100"/>
    <lineage>
        <taxon>Bacteria</taxon>
        <taxon>Pseudomonadati</taxon>
        <taxon>Pseudomonadota</taxon>
        <taxon>Betaproteobacteria</taxon>
        <taxon>Burkholderiales</taxon>
        <taxon>Oxalobacteraceae</taxon>
        <taxon>Undibacterium</taxon>
    </lineage>
</organism>
<evidence type="ECO:0008006" key="3">
    <source>
        <dbReference type="Google" id="ProtNLM"/>
    </source>
</evidence>
<evidence type="ECO:0000313" key="2">
    <source>
        <dbReference type="Proteomes" id="UP001589844"/>
    </source>
</evidence>
<protein>
    <recommendedName>
        <fullName evidence="3">O-GlcNAc transferase C-terminal domain-containing protein</fullName>
    </recommendedName>
</protein>
<gene>
    <name evidence="1" type="ORF">ACFFJH_12660</name>
</gene>
<keyword evidence="2" id="KW-1185">Reference proteome</keyword>
<name>A0ABV6IGA4_9BURK</name>
<accession>A0ABV6IGA4</accession>
<dbReference type="Gene3D" id="3.40.50.11380">
    <property type="match status" value="1"/>
</dbReference>
<comment type="caution">
    <text evidence="1">The sequence shown here is derived from an EMBL/GenBank/DDBJ whole genome shotgun (WGS) entry which is preliminary data.</text>
</comment>
<dbReference type="EMBL" id="JBHLXJ010000013">
    <property type="protein sequence ID" value="MFC0350667.1"/>
    <property type="molecule type" value="Genomic_DNA"/>
</dbReference>
<reference evidence="1 2" key="1">
    <citation type="submission" date="2024-09" db="EMBL/GenBank/DDBJ databases">
        <authorList>
            <person name="Sun Q."/>
            <person name="Mori K."/>
        </authorList>
    </citation>
    <scope>NUCLEOTIDE SEQUENCE [LARGE SCALE GENOMIC DNA]</scope>
    <source>
        <strain evidence="1 2">CCM 8677</strain>
    </source>
</reference>
<evidence type="ECO:0000313" key="1">
    <source>
        <dbReference type="EMBL" id="MFC0350667.1"/>
    </source>
</evidence>
<sequence>MSDLSLPLPSFIKPEHANSYRYMMSQLVPTSTAQAPYAAHEFLLGLPEVDDDYWLANVIALAAQLQELDVARLTQLPLPGVRSLVKLYCVLAGRLQFDAMQGYEGEICRAAIEGRLGKDELATMPVRRLLAERGLLEQAQLNYVQQHFAIDQREVLPAGQGIWLGCDANVVGLNFALEAIAAQSHAALDRVGLILLTRNGTAIPAMLEAAKKFKNAVMIHYTCEAELVESLRAKKMRVFIELHGLQNPVTFIELLKSGVANTQLTWAGVAESCPLPFIDGQLLDPVLSQSPIASCRALPLRCWLPPPTNFIHIRRGTALGIWSVTPKISKSFLYFAAQLAARLACKLQLWTITPHPYLGTLPENVEIVSQFTDFCPAVLLDTIPLSGGSSCLFALQNGIPVVTMPGTSISSRLGASILLHYGFAEGVVASLDEYAERVVEFYKLSTMPRVPRQIDWEFVSTVDRFFPADK</sequence>